<organism evidence="2 3">
    <name type="scientific">Sphingomonas pokkalii</name>
    <dbReference type="NCBI Taxonomy" id="2175090"/>
    <lineage>
        <taxon>Bacteria</taxon>
        <taxon>Pseudomonadati</taxon>
        <taxon>Pseudomonadota</taxon>
        <taxon>Alphaproteobacteria</taxon>
        <taxon>Sphingomonadales</taxon>
        <taxon>Sphingomonadaceae</taxon>
        <taxon>Sphingomonas</taxon>
    </lineage>
</organism>
<evidence type="ECO:0000313" key="2">
    <source>
        <dbReference type="EMBL" id="PVX29161.1"/>
    </source>
</evidence>
<dbReference type="RefSeq" id="WP_116468601.1">
    <property type="nucleotide sequence ID" value="NZ_QENQ01000001.1"/>
</dbReference>
<feature type="signal peptide" evidence="1">
    <location>
        <begin position="1"/>
        <end position="27"/>
    </location>
</feature>
<accession>A0A2U0SCZ0</accession>
<comment type="caution">
    <text evidence="2">The sequence shown here is derived from an EMBL/GenBank/DDBJ whole genome shotgun (WGS) entry which is preliminary data.</text>
</comment>
<keyword evidence="1" id="KW-0732">Signal</keyword>
<dbReference type="Gene3D" id="3.10.450.160">
    <property type="entry name" value="inner membrane protein cigr"/>
    <property type="match status" value="1"/>
</dbReference>
<dbReference type="InterPro" id="IPR024572">
    <property type="entry name" value="RcnB"/>
</dbReference>
<reference evidence="2 3" key="1">
    <citation type="submission" date="2018-05" db="EMBL/GenBank/DDBJ databases">
        <title>Description of Sphingomonas pokkalii sp nov, isolated from the rhizosphere of saline tolerant pokkali rice and its draft genome analysis.</title>
        <authorList>
            <person name="Menon R."/>
            <person name="Kumari S."/>
            <person name="Rameshkumar N."/>
        </authorList>
    </citation>
    <scope>NUCLEOTIDE SEQUENCE [LARGE SCALE GENOMIC DNA]</scope>
    <source>
        <strain evidence="2 3">L3B27</strain>
    </source>
</reference>
<dbReference type="OrthoDB" id="7190052at2"/>
<dbReference type="Pfam" id="PF11776">
    <property type="entry name" value="RcnB"/>
    <property type="match status" value="1"/>
</dbReference>
<feature type="chain" id="PRO_5015476507" description="RcnB family protein" evidence="1">
    <location>
        <begin position="28"/>
        <end position="148"/>
    </location>
</feature>
<evidence type="ECO:0000313" key="3">
    <source>
        <dbReference type="Proteomes" id="UP000245890"/>
    </source>
</evidence>
<name>A0A2U0SCZ0_9SPHN</name>
<protein>
    <recommendedName>
        <fullName evidence="4">RcnB family protein</fullName>
    </recommendedName>
</protein>
<dbReference type="EMBL" id="QENQ01000001">
    <property type="protein sequence ID" value="PVX29161.1"/>
    <property type="molecule type" value="Genomic_DNA"/>
</dbReference>
<dbReference type="AlphaFoldDB" id="A0A2U0SCZ0"/>
<gene>
    <name evidence="2" type="ORF">DD559_07305</name>
</gene>
<sequence>MILEIVIACARQAGMAAVLLASSVASSQPVSVAPVQVSRPGPRVVVVDRTRPGWWRGRPEFTVYAGPRRGYYFAPGYGYYLPPRGVHGRVWVVGVTLPPPMRRYVVVEPRVYGLRRPPAGYRWYYAGDRIVLAAMATGIILESVPGGW</sequence>
<proteinExistence type="predicted"/>
<evidence type="ECO:0008006" key="4">
    <source>
        <dbReference type="Google" id="ProtNLM"/>
    </source>
</evidence>
<dbReference type="Proteomes" id="UP000245890">
    <property type="component" value="Unassembled WGS sequence"/>
</dbReference>
<evidence type="ECO:0000256" key="1">
    <source>
        <dbReference type="SAM" id="SignalP"/>
    </source>
</evidence>
<keyword evidence="3" id="KW-1185">Reference proteome</keyword>